<dbReference type="AlphaFoldDB" id="A0A7H0H639"/>
<dbReference type="Pfam" id="PF13276">
    <property type="entry name" value="HTH_21"/>
    <property type="match status" value="1"/>
</dbReference>
<gene>
    <name evidence="2" type="ORF">H9L22_00190</name>
</gene>
<accession>A0A7H0H639</accession>
<feature type="domain" description="HTH-like" evidence="1">
    <location>
        <begin position="45"/>
        <end position="102"/>
    </location>
</feature>
<dbReference type="PANTHER" id="PTHR46889:SF4">
    <property type="entry name" value="TRANSPOSASE INSO FOR INSERTION SEQUENCE ELEMENT IS911B-RELATED"/>
    <property type="match status" value="1"/>
</dbReference>
<dbReference type="InterPro" id="IPR050900">
    <property type="entry name" value="Transposase_IS3/IS150/IS904"/>
</dbReference>
<dbReference type="RefSeq" id="WP_187721125.1">
    <property type="nucleotide sequence ID" value="NZ_CP060789.1"/>
</dbReference>
<name>A0A7H0H639_9ACTN</name>
<evidence type="ECO:0000259" key="1">
    <source>
        <dbReference type="Pfam" id="PF13276"/>
    </source>
</evidence>
<dbReference type="EMBL" id="CP060789">
    <property type="protein sequence ID" value="QNP56005.1"/>
    <property type="molecule type" value="Genomic_DNA"/>
</dbReference>
<organism evidence="2 3">
    <name type="scientific">Tessaracoccus defluvii</name>
    <dbReference type="NCBI Taxonomy" id="1285901"/>
    <lineage>
        <taxon>Bacteria</taxon>
        <taxon>Bacillati</taxon>
        <taxon>Actinomycetota</taxon>
        <taxon>Actinomycetes</taxon>
        <taxon>Propionibacteriales</taxon>
        <taxon>Propionibacteriaceae</taxon>
        <taxon>Tessaracoccus</taxon>
    </lineage>
</organism>
<sequence>MSAKYAFINSEEGNYSVRNMCRWARVSRAGYYEWRERPVSATRRWRDELGDIIEVLFVESDATYGYRRIHADLVRAGRPCDPQRVRAIMAERGLVACQPRRRGQGPRSRLMRRICRI</sequence>
<evidence type="ECO:0000313" key="2">
    <source>
        <dbReference type="EMBL" id="QNP56005.1"/>
    </source>
</evidence>
<protein>
    <submittedName>
        <fullName evidence="2">IS3 family transposase</fullName>
    </submittedName>
</protein>
<keyword evidence="3" id="KW-1185">Reference proteome</keyword>
<dbReference type="Proteomes" id="UP000516117">
    <property type="component" value="Chromosome"/>
</dbReference>
<dbReference type="KEGG" id="tdf:H9L22_00190"/>
<reference evidence="2 3" key="1">
    <citation type="submission" date="2020-08" db="EMBL/GenBank/DDBJ databases">
        <title>Genome sequence of Tessaracoccus defluvii JCM 17540T.</title>
        <authorList>
            <person name="Hyun D.-W."/>
            <person name="Bae J.-W."/>
        </authorList>
    </citation>
    <scope>NUCLEOTIDE SEQUENCE [LARGE SCALE GENOMIC DNA]</scope>
    <source>
        <strain evidence="2 3">JCM 17540</strain>
    </source>
</reference>
<dbReference type="PANTHER" id="PTHR46889">
    <property type="entry name" value="TRANSPOSASE INSF FOR INSERTION SEQUENCE IS3B-RELATED"/>
    <property type="match status" value="1"/>
</dbReference>
<proteinExistence type="predicted"/>
<evidence type="ECO:0000313" key="3">
    <source>
        <dbReference type="Proteomes" id="UP000516117"/>
    </source>
</evidence>
<dbReference type="InterPro" id="IPR025948">
    <property type="entry name" value="HTH-like_dom"/>
</dbReference>